<evidence type="ECO:0000256" key="5">
    <source>
        <dbReference type="ARBA" id="ARBA00023211"/>
    </source>
</evidence>
<dbReference type="InterPro" id="IPR013235">
    <property type="entry name" value="PPP_dom"/>
</dbReference>
<evidence type="ECO:0000256" key="6">
    <source>
        <dbReference type="PIRSR" id="PIRSR033096-1"/>
    </source>
</evidence>
<keyword evidence="10" id="KW-1185">Reference proteome</keyword>
<dbReference type="InterPro" id="IPR051134">
    <property type="entry name" value="PPP_phosphatase"/>
</dbReference>
<dbReference type="PROSITE" id="PS00125">
    <property type="entry name" value="SER_THR_PHOSPHATASE"/>
    <property type="match status" value="1"/>
</dbReference>
<dbReference type="Pfam" id="PF08321">
    <property type="entry name" value="PPP5"/>
    <property type="match status" value="1"/>
</dbReference>
<comment type="similarity">
    <text evidence="7">Belongs to the PPP phosphatase family.</text>
</comment>
<reference evidence="9 10" key="1">
    <citation type="journal article" date="2018" name="Mol. Biol. Evol.">
        <title>Broad Genomic Sampling Reveals a Smut Pathogenic Ancestry of the Fungal Clade Ustilaginomycotina.</title>
        <authorList>
            <person name="Kijpornyongpan T."/>
            <person name="Mondo S.J."/>
            <person name="Barry K."/>
            <person name="Sandor L."/>
            <person name="Lee J."/>
            <person name="Lipzen A."/>
            <person name="Pangilinan J."/>
            <person name="LaButti K."/>
            <person name="Hainaut M."/>
            <person name="Henrissat B."/>
            <person name="Grigoriev I.V."/>
            <person name="Spatafora J.W."/>
            <person name="Aime M.C."/>
        </authorList>
    </citation>
    <scope>NUCLEOTIDE SEQUENCE [LARGE SCALE GENOMIC DNA]</scope>
    <source>
        <strain evidence="9 10">MCA 4718</strain>
    </source>
</reference>
<feature type="non-terminal residue" evidence="9">
    <location>
        <position position="457"/>
    </location>
</feature>
<feature type="domain" description="Serine/threonine specific protein phosphatases" evidence="8">
    <location>
        <begin position="207"/>
        <end position="212"/>
    </location>
</feature>
<dbReference type="GeneID" id="37012447"/>
<dbReference type="InterPro" id="IPR004843">
    <property type="entry name" value="Calcineurin-like_PHP"/>
</dbReference>
<accession>A0A316U224</accession>
<dbReference type="InterPro" id="IPR029052">
    <property type="entry name" value="Metallo-depent_PP-like"/>
</dbReference>
<dbReference type="STRING" id="1684307.A0A316U224"/>
<evidence type="ECO:0000256" key="1">
    <source>
        <dbReference type="ARBA" id="ARBA00001936"/>
    </source>
</evidence>
<evidence type="ECO:0000313" key="9">
    <source>
        <dbReference type="EMBL" id="PWN19327.1"/>
    </source>
</evidence>
<evidence type="ECO:0000256" key="4">
    <source>
        <dbReference type="ARBA" id="ARBA00022801"/>
    </source>
</evidence>
<dbReference type="GO" id="GO:0046872">
    <property type="term" value="F:metal ion binding"/>
    <property type="evidence" value="ECO:0007669"/>
    <property type="project" value="UniProtKB-KW"/>
</dbReference>
<dbReference type="PANTHER" id="PTHR45668">
    <property type="entry name" value="SERINE/THREONINE-PROTEIN PHOSPHATASE 5-RELATED"/>
    <property type="match status" value="1"/>
</dbReference>
<evidence type="ECO:0000256" key="7">
    <source>
        <dbReference type="RuleBase" id="RU004273"/>
    </source>
</evidence>
<evidence type="ECO:0000256" key="2">
    <source>
        <dbReference type="ARBA" id="ARBA00022723"/>
    </source>
</evidence>
<evidence type="ECO:0000256" key="3">
    <source>
        <dbReference type="ARBA" id="ARBA00022737"/>
    </source>
</evidence>
<keyword evidence="5" id="KW-0464">Manganese</keyword>
<dbReference type="RefSeq" id="XP_025346487.1">
    <property type="nucleotide sequence ID" value="XM_025490713.1"/>
</dbReference>
<dbReference type="EC" id="3.1.3.16" evidence="7"/>
<dbReference type="PRINTS" id="PR00114">
    <property type="entry name" value="STPHPHTASE"/>
</dbReference>
<comment type="cofactor">
    <cofactor evidence="1">
        <name>Mn(2+)</name>
        <dbReference type="ChEBI" id="CHEBI:29035"/>
    </cofactor>
</comment>
<dbReference type="PANTHER" id="PTHR45668:SF5">
    <property type="entry name" value="SERINE_THREONINE-PROTEIN PHOSPHATASE 5"/>
    <property type="match status" value="1"/>
</dbReference>
<organism evidence="9 10">
    <name type="scientific">Pseudomicrostroma glucosiphilum</name>
    <dbReference type="NCBI Taxonomy" id="1684307"/>
    <lineage>
        <taxon>Eukaryota</taxon>
        <taxon>Fungi</taxon>
        <taxon>Dikarya</taxon>
        <taxon>Basidiomycota</taxon>
        <taxon>Ustilaginomycotina</taxon>
        <taxon>Exobasidiomycetes</taxon>
        <taxon>Microstromatales</taxon>
        <taxon>Microstromatales incertae sedis</taxon>
        <taxon>Pseudomicrostroma</taxon>
    </lineage>
</organism>
<protein>
    <recommendedName>
        <fullName evidence="7">Serine/threonine-protein phosphatase</fullName>
        <ecNumber evidence="7">3.1.3.16</ecNumber>
    </recommendedName>
</protein>
<name>A0A316U224_9BASI</name>
<dbReference type="GO" id="GO:0004722">
    <property type="term" value="F:protein serine/threonine phosphatase activity"/>
    <property type="evidence" value="ECO:0007669"/>
    <property type="project" value="UniProtKB-EC"/>
</dbReference>
<gene>
    <name evidence="9" type="ORF">BCV69DRAFT_262249</name>
</gene>
<keyword evidence="2" id="KW-0479">Metal-binding</keyword>
<keyword evidence="4 7" id="KW-0378">Hydrolase</keyword>
<keyword evidence="3" id="KW-0677">Repeat</keyword>
<dbReference type="Pfam" id="PF00149">
    <property type="entry name" value="Metallophos"/>
    <property type="match status" value="1"/>
</dbReference>
<dbReference type="SUPFAM" id="SSF56300">
    <property type="entry name" value="Metallo-dependent phosphatases"/>
    <property type="match status" value="1"/>
</dbReference>
<dbReference type="InterPro" id="IPR006186">
    <property type="entry name" value="Ser/Thr-sp_prot-phosphatase"/>
</dbReference>
<dbReference type="EMBL" id="KZ819332">
    <property type="protein sequence ID" value="PWN19327.1"/>
    <property type="molecule type" value="Genomic_DNA"/>
</dbReference>
<evidence type="ECO:0000259" key="8">
    <source>
        <dbReference type="PROSITE" id="PS00125"/>
    </source>
</evidence>
<dbReference type="SMART" id="SM00156">
    <property type="entry name" value="PP2Ac"/>
    <property type="match status" value="1"/>
</dbReference>
<sequence>MSILQPKKALTDLQQILKLEPSNRQILLQAQETQKLIRKLAFAEAIRVEDGPSVADSIEEQLKSGSAGTLVSKDYKGPHLPAGPEGQEHLGSITEDFINEMIEFFKKEGRLPVKYVWQILLGANRAFLAEDSLVEHTVEEDATIDVIGDTHGQLFDFLNLLSKTGRPSEKHALLFNGDLVDRGSYGLEIILITFAYKWLYPNRTRLNRGNHEARSLNGMYGFEAETKEKYKGDTTFKLFSEVFESMPLATLISATQKPAPTESLPWDASPAQTSPILSKDGRKRFLVVHGGLFSKDGVTLDDIKAIPRTKLKQPGQSGLMMEILWADPCAANGRAPSKRGVGTGFGPGETNLLEISDDERDLLTSHLLHRRYEGILRVEWSDCPPALPRDATRRLHRGARRTMCYHLLRSCLLWSWRQQGCLCKNRCAGHHALHQVRGRAAPGSQADGIHQEPWWYA</sequence>
<feature type="active site" description="Proton donor/acceptor" evidence="6">
    <location>
        <position position="211"/>
    </location>
</feature>
<comment type="catalytic activity">
    <reaction evidence="7">
        <text>O-phospho-L-threonyl-[protein] + H2O = L-threonyl-[protein] + phosphate</text>
        <dbReference type="Rhea" id="RHEA:47004"/>
        <dbReference type="Rhea" id="RHEA-COMP:11060"/>
        <dbReference type="Rhea" id="RHEA-COMP:11605"/>
        <dbReference type="ChEBI" id="CHEBI:15377"/>
        <dbReference type="ChEBI" id="CHEBI:30013"/>
        <dbReference type="ChEBI" id="CHEBI:43474"/>
        <dbReference type="ChEBI" id="CHEBI:61977"/>
        <dbReference type="EC" id="3.1.3.16"/>
    </reaction>
</comment>
<evidence type="ECO:0000313" key="10">
    <source>
        <dbReference type="Proteomes" id="UP000245942"/>
    </source>
</evidence>
<dbReference type="Proteomes" id="UP000245942">
    <property type="component" value="Unassembled WGS sequence"/>
</dbReference>
<proteinExistence type="inferred from homology"/>
<dbReference type="AlphaFoldDB" id="A0A316U224"/>
<dbReference type="Gene3D" id="3.60.21.10">
    <property type="match status" value="1"/>
</dbReference>
<dbReference type="OrthoDB" id="445564at2759"/>
<dbReference type="PIRSF" id="PIRSF033096">
    <property type="entry name" value="PPPtase_5"/>
    <property type="match status" value="1"/>
</dbReference>